<dbReference type="PANTHER" id="PTHR46797:SF1">
    <property type="entry name" value="METHYLPHOSPHONATE SYNTHASE"/>
    <property type="match status" value="1"/>
</dbReference>
<dbReference type="SUPFAM" id="SSF47413">
    <property type="entry name" value="lambda repressor-like DNA-binding domains"/>
    <property type="match status" value="1"/>
</dbReference>
<comment type="caution">
    <text evidence="3">The sequence shown here is derived from an EMBL/GenBank/DDBJ whole genome shotgun (WGS) entry which is preliminary data.</text>
</comment>
<sequence length="87" mass="9779">MGTKTIGVVIKRFREKQRLSQEVLSGLANIDRSHLSKIELGLRSPTVNVLYKIADALNIKASDILIEAEKEECEEECLDKSAHKNRS</sequence>
<dbReference type="SMART" id="SM00530">
    <property type="entry name" value="HTH_XRE"/>
    <property type="match status" value="1"/>
</dbReference>
<dbReference type="Proteomes" id="UP000774750">
    <property type="component" value="Unassembled WGS sequence"/>
</dbReference>
<dbReference type="GO" id="GO:0003677">
    <property type="term" value="F:DNA binding"/>
    <property type="evidence" value="ECO:0007669"/>
    <property type="project" value="UniProtKB-KW"/>
</dbReference>
<dbReference type="PROSITE" id="PS50943">
    <property type="entry name" value="HTH_CROC1"/>
    <property type="match status" value="1"/>
</dbReference>
<reference evidence="3" key="2">
    <citation type="journal article" date="2021" name="Sci. Rep.">
        <title>The distribution of antibiotic resistance genes in chicken gut microbiota commensals.</title>
        <authorList>
            <person name="Juricova H."/>
            <person name="Matiasovicova J."/>
            <person name="Kubasova T."/>
            <person name="Cejkova D."/>
            <person name="Rychlik I."/>
        </authorList>
    </citation>
    <scope>NUCLEOTIDE SEQUENCE</scope>
    <source>
        <strain evidence="3">An559</strain>
    </source>
</reference>
<keyword evidence="1" id="KW-0238">DNA-binding</keyword>
<dbReference type="Pfam" id="PF01381">
    <property type="entry name" value="HTH_3"/>
    <property type="match status" value="1"/>
</dbReference>
<dbReference type="GO" id="GO:0003700">
    <property type="term" value="F:DNA-binding transcription factor activity"/>
    <property type="evidence" value="ECO:0007669"/>
    <property type="project" value="TreeGrafter"/>
</dbReference>
<dbReference type="EMBL" id="JACJKY010000002">
    <property type="protein sequence ID" value="MBM6919841.1"/>
    <property type="molecule type" value="Genomic_DNA"/>
</dbReference>
<proteinExistence type="predicted"/>
<dbReference type="PANTHER" id="PTHR46797">
    <property type="entry name" value="HTH-TYPE TRANSCRIPTIONAL REGULATOR"/>
    <property type="match status" value="1"/>
</dbReference>
<dbReference type="AlphaFoldDB" id="A0A939BDF7"/>
<name>A0A939BDF7_9FIRM</name>
<gene>
    <name evidence="3" type="ORF">H6A12_01510</name>
</gene>
<dbReference type="InterPro" id="IPR050807">
    <property type="entry name" value="TransReg_Diox_bact_type"/>
</dbReference>
<reference evidence="3" key="1">
    <citation type="submission" date="2020-08" db="EMBL/GenBank/DDBJ databases">
        <authorList>
            <person name="Cejkova D."/>
            <person name="Kubasova T."/>
            <person name="Jahodarova E."/>
            <person name="Rychlik I."/>
        </authorList>
    </citation>
    <scope>NUCLEOTIDE SEQUENCE</scope>
    <source>
        <strain evidence="3">An559</strain>
    </source>
</reference>
<organism evidence="3 4">
    <name type="scientific">Merdimmobilis hominis</name>
    <dbReference type="NCBI Taxonomy" id="2897707"/>
    <lineage>
        <taxon>Bacteria</taxon>
        <taxon>Bacillati</taxon>
        <taxon>Bacillota</taxon>
        <taxon>Clostridia</taxon>
        <taxon>Eubacteriales</taxon>
        <taxon>Oscillospiraceae</taxon>
        <taxon>Merdimmobilis</taxon>
    </lineage>
</organism>
<keyword evidence="4" id="KW-1185">Reference proteome</keyword>
<feature type="domain" description="HTH cro/C1-type" evidence="2">
    <location>
        <begin position="10"/>
        <end position="64"/>
    </location>
</feature>
<evidence type="ECO:0000256" key="1">
    <source>
        <dbReference type="ARBA" id="ARBA00023125"/>
    </source>
</evidence>
<dbReference type="InterPro" id="IPR010982">
    <property type="entry name" value="Lambda_DNA-bd_dom_sf"/>
</dbReference>
<evidence type="ECO:0000259" key="2">
    <source>
        <dbReference type="PROSITE" id="PS50943"/>
    </source>
</evidence>
<dbReference type="Gene3D" id="1.10.260.40">
    <property type="entry name" value="lambda repressor-like DNA-binding domains"/>
    <property type="match status" value="1"/>
</dbReference>
<accession>A0A939BDF7</accession>
<dbReference type="InterPro" id="IPR001387">
    <property type="entry name" value="Cro/C1-type_HTH"/>
</dbReference>
<evidence type="ECO:0000313" key="4">
    <source>
        <dbReference type="Proteomes" id="UP000774750"/>
    </source>
</evidence>
<evidence type="ECO:0000313" key="3">
    <source>
        <dbReference type="EMBL" id="MBM6919841.1"/>
    </source>
</evidence>
<dbReference type="CDD" id="cd00093">
    <property type="entry name" value="HTH_XRE"/>
    <property type="match status" value="1"/>
</dbReference>
<protein>
    <submittedName>
        <fullName evidence="3">Helix-turn-helix transcriptional regulator</fullName>
    </submittedName>
</protein>
<dbReference type="GO" id="GO:0005829">
    <property type="term" value="C:cytosol"/>
    <property type="evidence" value="ECO:0007669"/>
    <property type="project" value="TreeGrafter"/>
</dbReference>